<name>A0A9P5XVN7_9AGAR</name>
<organism evidence="2 3">
    <name type="scientific">Collybia nuda</name>
    <dbReference type="NCBI Taxonomy" id="64659"/>
    <lineage>
        <taxon>Eukaryota</taxon>
        <taxon>Fungi</taxon>
        <taxon>Dikarya</taxon>
        <taxon>Basidiomycota</taxon>
        <taxon>Agaricomycotina</taxon>
        <taxon>Agaricomycetes</taxon>
        <taxon>Agaricomycetidae</taxon>
        <taxon>Agaricales</taxon>
        <taxon>Tricholomatineae</taxon>
        <taxon>Clitocybaceae</taxon>
        <taxon>Collybia</taxon>
    </lineage>
</organism>
<dbReference type="Proteomes" id="UP000807353">
    <property type="component" value="Unassembled WGS sequence"/>
</dbReference>
<feature type="compositionally biased region" description="Low complexity" evidence="1">
    <location>
        <begin position="119"/>
        <end position="137"/>
    </location>
</feature>
<accession>A0A9P5XVN7</accession>
<keyword evidence="3" id="KW-1185">Reference proteome</keyword>
<dbReference type="AlphaFoldDB" id="A0A9P5XVN7"/>
<feature type="region of interest" description="Disordered" evidence="1">
    <location>
        <begin position="1"/>
        <end position="26"/>
    </location>
</feature>
<feature type="region of interest" description="Disordered" evidence="1">
    <location>
        <begin position="68"/>
        <end position="152"/>
    </location>
</feature>
<reference evidence="2" key="1">
    <citation type="submission" date="2020-11" db="EMBL/GenBank/DDBJ databases">
        <authorList>
            <consortium name="DOE Joint Genome Institute"/>
            <person name="Ahrendt S."/>
            <person name="Riley R."/>
            <person name="Andreopoulos W."/>
            <person name="Labutti K."/>
            <person name="Pangilinan J."/>
            <person name="Ruiz-Duenas F.J."/>
            <person name="Barrasa J.M."/>
            <person name="Sanchez-Garcia M."/>
            <person name="Camarero S."/>
            <person name="Miyauchi S."/>
            <person name="Serrano A."/>
            <person name="Linde D."/>
            <person name="Babiker R."/>
            <person name="Drula E."/>
            <person name="Ayuso-Fernandez I."/>
            <person name="Pacheco R."/>
            <person name="Padilla G."/>
            <person name="Ferreira P."/>
            <person name="Barriuso J."/>
            <person name="Kellner H."/>
            <person name="Castanera R."/>
            <person name="Alfaro M."/>
            <person name="Ramirez L."/>
            <person name="Pisabarro A.G."/>
            <person name="Kuo A."/>
            <person name="Tritt A."/>
            <person name="Lipzen A."/>
            <person name="He G."/>
            <person name="Yan M."/>
            <person name="Ng V."/>
            <person name="Cullen D."/>
            <person name="Martin F."/>
            <person name="Rosso M.-N."/>
            <person name="Henrissat B."/>
            <person name="Hibbett D."/>
            <person name="Martinez A.T."/>
            <person name="Grigoriev I.V."/>
        </authorList>
    </citation>
    <scope>NUCLEOTIDE SEQUENCE</scope>
    <source>
        <strain evidence="2">CBS 247.69</strain>
    </source>
</reference>
<protein>
    <submittedName>
        <fullName evidence="2">Uncharacterized protein</fullName>
    </submittedName>
</protein>
<evidence type="ECO:0000313" key="2">
    <source>
        <dbReference type="EMBL" id="KAF9457894.1"/>
    </source>
</evidence>
<feature type="compositionally biased region" description="Acidic residues" evidence="1">
    <location>
        <begin position="141"/>
        <end position="152"/>
    </location>
</feature>
<gene>
    <name evidence="2" type="ORF">BDZ94DRAFT_161557</name>
</gene>
<comment type="caution">
    <text evidence="2">The sequence shown here is derived from an EMBL/GenBank/DDBJ whole genome shotgun (WGS) entry which is preliminary data.</text>
</comment>
<dbReference type="EMBL" id="MU150355">
    <property type="protein sequence ID" value="KAF9457894.1"/>
    <property type="molecule type" value="Genomic_DNA"/>
</dbReference>
<proteinExistence type="predicted"/>
<sequence length="388" mass="43531">MQNTPTQRTYRPIIMTPTNGGITPRPGHRMSFVPPRHQPYNERHNGYTRAQATGAFPSTPPSVEYNYNPGPSSIRPYRSQHLPPRANSGYVKPIGPPAQHATPPDSGSESDTSVEELWSPASGSSSIVSSTTADSATVMGYDDDTDSEDEDEPVLNITMHRQVRDGVDIFHRNGLHFLIGVLINFGTVDYPSAGPAATISRLIIKRLRSRNEQQARDLENFLRYETVRLFKDYWMPTGEWRVDKVRVLRSPYLTLKGINLAGLLGSLFRVDILRGDDVHLCLNHVAANAVEFHPLCAIHALVTHCGKKLCRRTLLPGTNRFWALMSTTSRQTGQFIWAYDDMSFELLMDVLGTLDRWLATQTLKQIRAASDPVKIAKRKKKALLRINT</sequence>
<evidence type="ECO:0000256" key="1">
    <source>
        <dbReference type="SAM" id="MobiDB-lite"/>
    </source>
</evidence>
<evidence type="ECO:0000313" key="3">
    <source>
        <dbReference type="Proteomes" id="UP000807353"/>
    </source>
</evidence>
<dbReference type="OrthoDB" id="3063182at2759"/>